<name>A0ABU4RWZ6_9GAMM</name>
<evidence type="ECO:0000313" key="3">
    <source>
        <dbReference type="Proteomes" id="UP001273505"/>
    </source>
</evidence>
<reference evidence="2 3" key="1">
    <citation type="submission" date="2023-11" db="EMBL/GenBank/DDBJ databases">
        <title>Gilvimarinus fulvus sp. nov., isolated from the surface of Kelp.</title>
        <authorList>
            <person name="Sun Y.Y."/>
            <person name="Gong Y."/>
            <person name="Du Z.J."/>
        </authorList>
    </citation>
    <scope>NUCLEOTIDE SEQUENCE [LARGE SCALE GENOMIC DNA]</scope>
    <source>
        <strain evidence="2 3">SDUM040013</strain>
    </source>
</reference>
<comment type="caution">
    <text evidence="2">The sequence shown here is derived from an EMBL/GenBank/DDBJ whole genome shotgun (WGS) entry which is preliminary data.</text>
</comment>
<protein>
    <submittedName>
        <fullName evidence="2">CBS domain-containing protein</fullName>
    </submittedName>
</protein>
<gene>
    <name evidence="2" type="ORF">SCD92_05225</name>
</gene>
<accession>A0ABU4RWZ6</accession>
<evidence type="ECO:0000259" key="1">
    <source>
        <dbReference type="Pfam" id="PF00571"/>
    </source>
</evidence>
<dbReference type="InterPro" id="IPR000644">
    <property type="entry name" value="CBS_dom"/>
</dbReference>
<organism evidence="2 3">
    <name type="scientific">Gilvimarinus gilvus</name>
    <dbReference type="NCBI Taxonomy" id="3058038"/>
    <lineage>
        <taxon>Bacteria</taxon>
        <taxon>Pseudomonadati</taxon>
        <taxon>Pseudomonadota</taxon>
        <taxon>Gammaproteobacteria</taxon>
        <taxon>Cellvibrionales</taxon>
        <taxon>Cellvibrionaceae</taxon>
        <taxon>Gilvimarinus</taxon>
    </lineage>
</organism>
<dbReference type="Pfam" id="PF00571">
    <property type="entry name" value="CBS"/>
    <property type="match status" value="1"/>
</dbReference>
<evidence type="ECO:0000313" key="2">
    <source>
        <dbReference type="EMBL" id="MDX6848751.1"/>
    </source>
</evidence>
<dbReference type="RefSeq" id="WP_302724046.1">
    <property type="nucleotide sequence ID" value="NZ_JAULRU010000731.1"/>
</dbReference>
<dbReference type="Gene3D" id="3.10.580.10">
    <property type="entry name" value="CBS-domain"/>
    <property type="match status" value="1"/>
</dbReference>
<dbReference type="InterPro" id="IPR046342">
    <property type="entry name" value="CBS_dom_sf"/>
</dbReference>
<keyword evidence="3" id="KW-1185">Reference proteome</keyword>
<sequence>MKPVPRIPVCRLNHSLQLSNVQKPEISLTSPAELVFWDFEYAPPMIVSPAVSVDDAAYLMHVTNAKLKLVIDSRKRLSGIISLRDIESVKVLATASAMGVGRQDLTVKDIMTPIVRLNGIHRKDLNEARIKDLLDILEFEGQHYLLILGDQNEVCGLVSAEEISHRLGRQINIEPVVHNFSDVFNALNVSNH</sequence>
<dbReference type="EMBL" id="JAXAFO010000006">
    <property type="protein sequence ID" value="MDX6848751.1"/>
    <property type="molecule type" value="Genomic_DNA"/>
</dbReference>
<dbReference type="SUPFAM" id="SSF54631">
    <property type="entry name" value="CBS-domain pair"/>
    <property type="match status" value="1"/>
</dbReference>
<proteinExistence type="predicted"/>
<dbReference type="Proteomes" id="UP001273505">
    <property type="component" value="Unassembled WGS sequence"/>
</dbReference>
<feature type="domain" description="CBS" evidence="1">
    <location>
        <begin position="43"/>
        <end position="86"/>
    </location>
</feature>